<name>A0A419PV54_CLOSI</name>
<keyword evidence="2" id="KW-1185">Reference proteome</keyword>
<protein>
    <submittedName>
        <fullName evidence="1">Uncharacterized protein</fullName>
    </submittedName>
</protein>
<reference evidence="1 2" key="2">
    <citation type="journal article" date="2021" name="Genomics">
        <title>High-quality reference genome for Clonorchis sinensis.</title>
        <authorList>
            <person name="Young N.D."/>
            <person name="Stroehlein A.J."/>
            <person name="Kinkar L."/>
            <person name="Wang T."/>
            <person name="Sohn W.M."/>
            <person name="Chang B.C.H."/>
            <person name="Kaur P."/>
            <person name="Weisz D."/>
            <person name="Dudchenko O."/>
            <person name="Aiden E.L."/>
            <person name="Korhonen P.K."/>
            <person name="Gasser R.B."/>
        </authorList>
    </citation>
    <scope>NUCLEOTIDE SEQUENCE [LARGE SCALE GENOMIC DNA]</scope>
    <source>
        <strain evidence="1">Cs-k2</strain>
    </source>
</reference>
<organism evidence="1 2">
    <name type="scientific">Clonorchis sinensis</name>
    <name type="common">Chinese liver fluke</name>
    <dbReference type="NCBI Taxonomy" id="79923"/>
    <lineage>
        <taxon>Eukaryota</taxon>
        <taxon>Metazoa</taxon>
        <taxon>Spiralia</taxon>
        <taxon>Lophotrochozoa</taxon>
        <taxon>Platyhelminthes</taxon>
        <taxon>Trematoda</taxon>
        <taxon>Digenea</taxon>
        <taxon>Opisthorchiida</taxon>
        <taxon>Opisthorchiata</taxon>
        <taxon>Opisthorchiidae</taxon>
        <taxon>Clonorchis</taxon>
    </lineage>
</organism>
<evidence type="ECO:0000313" key="2">
    <source>
        <dbReference type="Proteomes" id="UP000286415"/>
    </source>
</evidence>
<dbReference type="Proteomes" id="UP000286415">
    <property type="component" value="Unassembled WGS sequence"/>
</dbReference>
<dbReference type="AlphaFoldDB" id="A0A419PV54"/>
<sequence>MRNTCPNQRSFWCWTHSSMEEHDLALCGCDVHTKGRDDFGQFIQKRLRHLLLFEDENDVICILQIDKVFFASYLNTRVLETLRLSSHYLLVTKLKRNGKSRHP</sequence>
<gene>
    <name evidence="1" type="ORF">CSKR_109066</name>
</gene>
<dbReference type="OrthoDB" id="10496059at2759"/>
<comment type="caution">
    <text evidence="1">The sequence shown here is derived from an EMBL/GenBank/DDBJ whole genome shotgun (WGS) entry which is preliminary data.</text>
</comment>
<dbReference type="EMBL" id="NIRI02000056">
    <property type="protein sequence ID" value="KAG5443304.1"/>
    <property type="molecule type" value="Genomic_DNA"/>
</dbReference>
<proteinExistence type="predicted"/>
<reference evidence="1 2" key="1">
    <citation type="journal article" date="2018" name="Biotechnol. Adv.">
        <title>Improved genomic resources and new bioinformatic workflow for the carcinogenic parasite Clonorchis sinensis: Biotechnological implications.</title>
        <authorList>
            <person name="Wang D."/>
            <person name="Korhonen P.K."/>
            <person name="Gasser R.B."/>
            <person name="Young N.D."/>
        </authorList>
    </citation>
    <scope>NUCLEOTIDE SEQUENCE [LARGE SCALE GENOMIC DNA]</scope>
    <source>
        <strain evidence="1">Cs-k2</strain>
    </source>
</reference>
<accession>A0A419PV54</accession>
<evidence type="ECO:0000313" key="1">
    <source>
        <dbReference type="EMBL" id="KAG5443304.1"/>
    </source>
</evidence>
<dbReference type="InParanoid" id="A0A419PV54"/>